<dbReference type="CDD" id="cd16833">
    <property type="entry name" value="YfiH"/>
    <property type="match status" value="1"/>
</dbReference>
<sequence length="254" mass="27467">MTEENIDMARTSVITVPAFSDVGNQARHFFGTRQHAVGLDLELGVPRRGVAATGANSWTLTVKQVHGTEALVVDGALASTDRFAGGWDALVTDQPGVMVAVRTADCVPVLMHDPTRRVVAAIHAGWRGAVAGIVPKTLALLESRFGSRPDQVRISIGPSAGVCCYEVDEPVLNSLCQGVSSWEKVVRSNRHGRAHLDLKALIREQVQMHGAAPQRVTTVNLCTICHDDLFFSYRREGKVNGTMVSAIGLPLRRR</sequence>
<organism evidence="11 12">
    <name type="scientific">Candidatus Nitrospira kreftii</name>
    <dbReference type="NCBI Taxonomy" id="2652173"/>
    <lineage>
        <taxon>Bacteria</taxon>
        <taxon>Pseudomonadati</taxon>
        <taxon>Nitrospirota</taxon>
        <taxon>Nitrospiria</taxon>
        <taxon>Nitrospirales</taxon>
        <taxon>Nitrospiraceae</taxon>
        <taxon>Nitrospira</taxon>
    </lineage>
</organism>
<dbReference type="Pfam" id="PF02578">
    <property type="entry name" value="Cu-oxidase_4"/>
    <property type="match status" value="1"/>
</dbReference>
<evidence type="ECO:0000256" key="6">
    <source>
        <dbReference type="ARBA" id="ARBA00022833"/>
    </source>
</evidence>
<keyword evidence="4" id="KW-0479">Metal-binding</keyword>
<evidence type="ECO:0000256" key="8">
    <source>
        <dbReference type="ARBA" id="ARBA00048968"/>
    </source>
</evidence>
<dbReference type="SUPFAM" id="SSF64438">
    <property type="entry name" value="CNF1/YfiH-like putative cysteine hydrolases"/>
    <property type="match status" value="1"/>
</dbReference>
<name>A0A7S8J0S5_9BACT</name>
<evidence type="ECO:0000256" key="1">
    <source>
        <dbReference type="ARBA" id="ARBA00000553"/>
    </source>
</evidence>
<comment type="similarity">
    <text evidence="2 10">Belongs to the purine nucleoside phosphorylase YfiH/LACC1 family.</text>
</comment>
<dbReference type="AlphaFoldDB" id="A0A7S8J0S5"/>
<dbReference type="InterPro" id="IPR038371">
    <property type="entry name" value="Cu_polyphenol_OxRdtase_sf"/>
</dbReference>
<dbReference type="InterPro" id="IPR011324">
    <property type="entry name" value="Cytotoxic_necrot_fac-like_cat"/>
</dbReference>
<dbReference type="GO" id="GO:0017061">
    <property type="term" value="F:S-methyl-5-thioadenosine phosphorylase activity"/>
    <property type="evidence" value="ECO:0007669"/>
    <property type="project" value="UniProtKB-EC"/>
</dbReference>
<dbReference type="PANTHER" id="PTHR30616:SF2">
    <property type="entry name" value="PURINE NUCLEOSIDE PHOSPHORYLASE LACC1"/>
    <property type="match status" value="1"/>
</dbReference>
<dbReference type="Proteomes" id="UP000593737">
    <property type="component" value="Chromosome"/>
</dbReference>
<comment type="catalytic activity">
    <reaction evidence="1">
        <text>inosine + phosphate = alpha-D-ribose 1-phosphate + hypoxanthine</text>
        <dbReference type="Rhea" id="RHEA:27646"/>
        <dbReference type="ChEBI" id="CHEBI:17368"/>
        <dbReference type="ChEBI" id="CHEBI:17596"/>
        <dbReference type="ChEBI" id="CHEBI:43474"/>
        <dbReference type="ChEBI" id="CHEBI:57720"/>
        <dbReference type="EC" id="2.4.2.1"/>
    </reaction>
    <physiologicalReaction direction="left-to-right" evidence="1">
        <dbReference type="Rhea" id="RHEA:27647"/>
    </physiologicalReaction>
</comment>
<keyword evidence="3" id="KW-0808">Transferase</keyword>
<evidence type="ECO:0000256" key="10">
    <source>
        <dbReference type="RuleBase" id="RU361274"/>
    </source>
</evidence>
<evidence type="ECO:0000256" key="5">
    <source>
        <dbReference type="ARBA" id="ARBA00022801"/>
    </source>
</evidence>
<reference evidence="11 12" key="1">
    <citation type="journal article" date="2020" name="ISME J.">
        <title>Enrichment and physiological characterization of a novel comammox Nitrospira indicates ammonium inhibition of complete nitrification.</title>
        <authorList>
            <person name="Sakoula D."/>
            <person name="Koch H."/>
            <person name="Frank J."/>
            <person name="Jetten M.S.M."/>
            <person name="van Kessel M.A.H.J."/>
            <person name="Lucker S."/>
        </authorList>
    </citation>
    <scope>NUCLEOTIDE SEQUENCE [LARGE SCALE GENOMIC DNA]</scope>
    <source>
        <strain evidence="11">Comreactor17</strain>
    </source>
</reference>
<protein>
    <recommendedName>
        <fullName evidence="10">Purine nucleoside phosphorylase</fullName>
    </recommendedName>
</protein>
<dbReference type="GO" id="GO:0016787">
    <property type="term" value="F:hydrolase activity"/>
    <property type="evidence" value="ECO:0007669"/>
    <property type="project" value="UniProtKB-KW"/>
</dbReference>
<dbReference type="KEGG" id="nkf:Nkreftii_003385"/>
<dbReference type="EMBL" id="CP047423">
    <property type="protein sequence ID" value="QPD05611.1"/>
    <property type="molecule type" value="Genomic_DNA"/>
</dbReference>
<dbReference type="GO" id="GO:0005507">
    <property type="term" value="F:copper ion binding"/>
    <property type="evidence" value="ECO:0007669"/>
    <property type="project" value="TreeGrafter"/>
</dbReference>
<evidence type="ECO:0000313" key="11">
    <source>
        <dbReference type="EMBL" id="QPD05611.1"/>
    </source>
</evidence>
<evidence type="ECO:0000256" key="9">
    <source>
        <dbReference type="ARBA" id="ARBA00049893"/>
    </source>
</evidence>
<accession>A0A7S8J0S5</accession>
<dbReference type="Gene3D" id="3.60.140.10">
    <property type="entry name" value="CNF1/YfiH-like putative cysteine hydrolases"/>
    <property type="match status" value="1"/>
</dbReference>
<dbReference type="NCBIfam" id="TIGR00726">
    <property type="entry name" value="peptidoglycan editing factor PgeF"/>
    <property type="match status" value="1"/>
</dbReference>
<keyword evidence="6" id="KW-0862">Zinc</keyword>
<comment type="catalytic activity">
    <reaction evidence="9">
        <text>S-methyl-5'-thioadenosine + phosphate = 5-(methylsulfanyl)-alpha-D-ribose 1-phosphate + adenine</text>
        <dbReference type="Rhea" id="RHEA:11852"/>
        <dbReference type="ChEBI" id="CHEBI:16708"/>
        <dbReference type="ChEBI" id="CHEBI:17509"/>
        <dbReference type="ChEBI" id="CHEBI:43474"/>
        <dbReference type="ChEBI" id="CHEBI:58533"/>
        <dbReference type="EC" id="2.4.2.28"/>
    </reaction>
    <physiologicalReaction direction="left-to-right" evidence="9">
        <dbReference type="Rhea" id="RHEA:11853"/>
    </physiologicalReaction>
</comment>
<dbReference type="InterPro" id="IPR003730">
    <property type="entry name" value="Cu_polyphenol_OxRdtase"/>
</dbReference>
<dbReference type="PANTHER" id="PTHR30616">
    <property type="entry name" value="UNCHARACTERIZED PROTEIN YFIH"/>
    <property type="match status" value="1"/>
</dbReference>
<proteinExistence type="inferred from homology"/>
<comment type="catalytic activity">
    <reaction evidence="7">
        <text>adenosine + H2O + H(+) = inosine + NH4(+)</text>
        <dbReference type="Rhea" id="RHEA:24408"/>
        <dbReference type="ChEBI" id="CHEBI:15377"/>
        <dbReference type="ChEBI" id="CHEBI:15378"/>
        <dbReference type="ChEBI" id="CHEBI:16335"/>
        <dbReference type="ChEBI" id="CHEBI:17596"/>
        <dbReference type="ChEBI" id="CHEBI:28938"/>
        <dbReference type="EC" id="3.5.4.4"/>
    </reaction>
    <physiologicalReaction direction="left-to-right" evidence="7">
        <dbReference type="Rhea" id="RHEA:24409"/>
    </physiologicalReaction>
</comment>
<evidence type="ECO:0000256" key="4">
    <source>
        <dbReference type="ARBA" id="ARBA00022723"/>
    </source>
</evidence>
<keyword evidence="5" id="KW-0378">Hydrolase</keyword>
<gene>
    <name evidence="11" type="ORF">Nkreftii_003385</name>
</gene>
<comment type="catalytic activity">
    <reaction evidence="8">
        <text>adenosine + phosphate = alpha-D-ribose 1-phosphate + adenine</text>
        <dbReference type="Rhea" id="RHEA:27642"/>
        <dbReference type="ChEBI" id="CHEBI:16335"/>
        <dbReference type="ChEBI" id="CHEBI:16708"/>
        <dbReference type="ChEBI" id="CHEBI:43474"/>
        <dbReference type="ChEBI" id="CHEBI:57720"/>
        <dbReference type="EC" id="2.4.2.1"/>
    </reaction>
    <physiologicalReaction direction="left-to-right" evidence="8">
        <dbReference type="Rhea" id="RHEA:27643"/>
    </physiologicalReaction>
</comment>
<evidence type="ECO:0000256" key="3">
    <source>
        <dbReference type="ARBA" id="ARBA00022679"/>
    </source>
</evidence>
<evidence type="ECO:0000256" key="7">
    <source>
        <dbReference type="ARBA" id="ARBA00047989"/>
    </source>
</evidence>
<evidence type="ECO:0000256" key="2">
    <source>
        <dbReference type="ARBA" id="ARBA00007353"/>
    </source>
</evidence>
<evidence type="ECO:0000313" key="12">
    <source>
        <dbReference type="Proteomes" id="UP000593737"/>
    </source>
</evidence>